<accession>A0ABV0H9M6</accession>
<reference evidence="5 6" key="1">
    <citation type="submission" date="2024-05" db="EMBL/GenBank/DDBJ databases">
        <authorList>
            <person name="De Oliveira J.P."/>
            <person name="Noriler S.A."/>
            <person name="De Oliveira A.G."/>
            <person name="Sipoli D.S."/>
        </authorList>
    </citation>
    <scope>NUCLEOTIDE SEQUENCE [LARGE SCALE GENOMIC DNA]</scope>
    <source>
        <strain evidence="5 6">LABIM186</strain>
    </source>
</reference>
<keyword evidence="3" id="KW-0804">Transcription</keyword>
<dbReference type="InterPro" id="IPR036388">
    <property type="entry name" value="WH-like_DNA-bd_sf"/>
</dbReference>
<dbReference type="RefSeq" id="WP_346196482.1">
    <property type="nucleotide sequence ID" value="NZ_JBDJHV010000114.1"/>
</dbReference>
<evidence type="ECO:0000313" key="6">
    <source>
        <dbReference type="Proteomes" id="UP001438292"/>
    </source>
</evidence>
<evidence type="ECO:0000256" key="3">
    <source>
        <dbReference type="ARBA" id="ARBA00023163"/>
    </source>
</evidence>
<dbReference type="Proteomes" id="UP001438292">
    <property type="component" value="Unassembled WGS sequence"/>
</dbReference>
<dbReference type="SUPFAM" id="SSF46785">
    <property type="entry name" value="Winged helix' DNA-binding domain"/>
    <property type="match status" value="1"/>
</dbReference>
<dbReference type="InterPro" id="IPR051011">
    <property type="entry name" value="Metal_resp_trans_reg"/>
</dbReference>
<proteinExistence type="predicted"/>
<evidence type="ECO:0000256" key="2">
    <source>
        <dbReference type="ARBA" id="ARBA00023125"/>
    </source>
</evidence>
<dbReference type="PRINTS" id="PR00778">
    <property type="entry name" value="HTHARSR"/>
</dbReference>
<dbReference type="NCBIfam" id="NF033788">
    <property type="entry name" value="HTH_metalloreg"/>
    <property type="match status" value="1"/>
</dbReference>
<dbReference type="Gene3D" id="1.10.10.10">
    <property type="entry name" value="Winged helix-like DNA-binding domain superfamily/Winged helix DNA-binding domain"/>
    <property type="match status" value="1"/>
</dbReference>
<organism evidence="5 6">
    <name type="scientific">Chromobacterium piscinae</name>
    <dbReference type="NCBI Taxonomy" id="686831"/>
    <lineage>
        <taxon>Bacteria</taxon>
        <taxon>Pseudomonadati</taxon>
        <taxon>Pseudomonadota</taxon>
        <taxon>Betaproteobacteria</taxon>
        <taxon>Neisseriales</taxon>
        <taxon>Chromobacteriaceae</taxon>
        <taxon>Chromobacterium</taxon>
    </lineage>
</organism>
<evidence type="ECO:0000256" key="1">
    <source>
        <dbReference type="ARBA" id="ARBA00023015"/>
    </source>
</evidence>
<keyword evidence="2" id="KW-0238">DNA-binding</keyword>
<dbReference type="PROSITE" id="PS50987">
    <property type="entry name" value="HTH_ARSR_2"/>
    <property type="match status" value="1"/>
</dbReference>
<dbReference type="SMART" id="SM00418">
    <property type="entry name" value="HTH_ARSR"/>
    <property type="match status" value="1"/>
</dbReference>
<gene>
    <name evidence="5" type="ORF">ABH309_17605</name>
</gene>
<evidence type="ECO:0000313" key="5">
    <source>
        <dbReference type="EMBL" id="MEO3956260.1"/>
    </source>
</evidence>
<dbReference type="PANTHER" id="PTHR43132">
    <property type="entry name" value="ARSENICAL RESISTANCE OPERON REPRESSOR ARSR-RELATED"/>
    <property type="match status" value="1"/>
</dbReference>
<dbReference type="InterPro" id="IPR036390">
    <property type="entry name" value="WH_DNA-bd_sf"/>
</dbReference>
<dbReference type="Pfam" id="PF12840">
    <property type="entry name" value="HTH_20"/>
    <property type="match status" value="1"/>
</dbReference>
<protein>
    <submittedName>
        <fullName evidence="5">Metalloregulator ArsR/SmtB family transcription factor</fullName>
    </submittedName>
</protein>
<dbReference type="InterPro" id="IPR011991">
    <property type="entry name" value="ArsR-like_HTH"/>
</dbReference>
<dbReference type="CDD" id="cd00090">
    <property type="entry name" value="HTH_ARSR"/>
    <property type="match status" value="1"/>
</dbReference>
<dbReference type="EMBL" id="JBDQQU010000017">
    <property type="protein sequence ID" value="MEO3956260.1"/>
    <property type="molecule type" value="Genomic_DNA"/>
</dbReference>
<keyword evidence="6" id="KW-1185">Reference proteome</keyword>
<comment type="caution">
    <text evidence="5">The sequence shown here is derived from an EMBL/GenBank/DDBJ whole genome shotgun (WGS) entry which is preliminary data.</text>
</comment>
<feature type="domain" description="HTH arsR-type" evidence="4">
    <location>
        <begin position="1"/>
        <end position="95"/>
    </location>
</feature>
<sequence>METKNAVTLLAALAQDTRLAIYRLLVQQGPEGLAVGQIGERLAVANATLSFHLKELSHAGLVQARQEGRFIYYSANYEQMNALLGFLTENCCRGEACTPACSLSPCDGACS</sequence>
<name>A0ABV0H9M6_9NEIS</name>
<dbReference type="PANTHER" id="PTHR43132:SF2">
    <property type="entry name" value="ARSENICAL RESISTANCE OPERON REPRESSOR ARSR-RELATED"/>
    <property type="match status" value="1"/>
</dbReference>
<evidence type="ECO:0000259" key="4">
    <source>
        <dbReference type="PROSITE" id="PS50987"/>
    </source>
</evidence>
<dbReference type="InterPro" id="IPR001845">
    <property type="entry name" value="HTH_ArsR_DNA-bd_dom"/>
</dbReference>
<keyword evidence="1" id="KW-0805">Transcription regulation</keyword>